<evidence type="ECO:0000313" key="2">
    <source>
        <dbReference type="EMBL" id="EEQ40129.1"/>
    </source>
</evidence>
<dbReference type="KEGG" id="clu:CLUG_04256"/>
<feature type="region of interest" description="Disordered" evidence="1">
    <location>
        <begin position="292"/>
        <end position="319"/>
    </location>
</feature>
<sequence>MLGQKNTLLESNSGSRSKLGERTVTQSKDVFSSVNQQSLVNQQTSSSVLLFFNLGGQVSNNWSRCIACCPNQHTIRNSDHFSRSICRFSLSSDGFRVNFLDHSVGFQVDVGVSEHSFGVVNQLLVEHVQHVWQGLDQSNFQFRSNFGHPGVNILVNVISELTSNFNTGWATATNDNGQQSLSLWVILRQDIGSFDEVHESSSDFDGVADFLQEVGVFCDTRDTKSGRSGTNTNNQVVVVQRGDDIFGKGRFGRTGVLTRVARVDSGGLLDGDSVVDWVDVCGLCLQVDNLTSTSSGDTSHRLNDGSGIDSSSGHRGQQWGEKEVVTWGNNNNVVQGGVQVLQERDGAPARTQKNQGFLFLSRLESWHSLDSVGRVRLVVDFVANITDSTDGGQSSQPSNGFESFSESRNGLFGSSIKRPSSRREQPHRGSSEHGVARPNWSNE</sequence>
<dbReference type="AlphaFoldDB" id="C4Y7S8"/>
<organism evidence="2 3">
    <name type="scientific">Clavispora lusitaniae (strain ATCC 42720)</name>
    <name type="common">Yeast</name>
    <name type="synonym">Candida lusitaniae</name>
    <dbReference type="NCBI Taxonomy" id="306902"/>
    <lineage>
        <taxon>Eukaryota</taxon>
        <taxon>Fungi</taxon>
        <taxon>Dikarya</taxon>
        <taxon>Ascomycota</taxon>
        <taxon>Saccharomycotina</taxon>
        <taxon>Pichiomycetes</taxon>
        <taxon>Metschnikowiaceae</taxon>
        <taxon>Clavispora</taxon>
    </lineage>
</organism>
<name>C4Y7S8_CLAL4</name>
<evidence type="ECO:0000256" key="1">
    <source>
        <dbReference type="SAM" id="MobiDB-lite"/>
    </source>
</evidence>
<accession>C4Y7S8</accession>
<feature type="compositionally biased region" description="Polar residues" evidence="1">
    <location>
        <begin position="386"/>
        <end position="408"/>
    </location>
</feature>
<feature type="region of interest" description="Disordered" evidence="1">
    <location>
        <begin position="386"/>
        <end position="443"/>
    </location>
</feature>
<feature type="region of interest" description="Disordered" evidence="1">
    <location>
        <begin position="1"/>
        <end position="22"/>
    </location>
</feature>
<reference evidence="2 3" key="1">
    <citation type="journal article" date="2009" name="Nature">
        <title>Evolution of pathogenicity and sexual reproduction in eight Candida genomes.</title>
        <authorList>
            <person name="Butler G."/>
            <person name="Rasmussen M.D."/>
            <person name="Lin M.F."/>
            <person name="Santos M.A."/>
            <person name="Sakthikumar S."/>
            <person name="Munro C.A."/>
            <person name="Rheinbay E."/>
            <person name="Grabherr M."/>
            <person name="Forche A."/>
            <person name="Reedy J.L."/>
            <person name="Agrafioti I."/>
            <person name="Arnaud M.B."/>
            <person name="Bates S."/>
            <person name="Brown A.J."/>
            <person name="Brunke S."/>
            <person name="Costanzo M.C."/>
            <person name="Fitzpatrick D.A."/>
            <person name="de Groot P.W."/>
            <person name="Harris D."/>
            <person name="Hoyer L.L."/>
            <person name="Hube B."/>
            <person name="Klis F.M."/>
            <person name="Kodira C."/>
            <person name="Lennard N."/>
            <person name="Logue M.E."/>
            <person name="Martin R."/>
            <person name="Neiman A.M."/>
            <person name="Nikolaou E."/>
            <person name="Quail M.A."/>
            <person name="Quinn J."/>
            <person name="Santos M.C."/>
            <person name="Schmitzberger F.F."/>
            <person name="Sherlock G."/>
            <person name="Shah P."/>
            <person name="Silverstein K.A."/>
            <person name="Skrzypek M.S."/>
            <person name="Soll D."/>
            <person name="Staggs R."/>
            <person name="Stansfield I."/>
            <person name="Stumpf M.P."/>
            <person name="Sudbery P.E."/>
            <person name="Srikantha T."/>
            <person name="Zeng Q."/>
            <person name="Berman J."/>
            <person name="Berriman M."/>
            <person name="Heitman J."/>
            <person name="Gow N.A."/>
            <person name="Lorenz M.C."/>
            <person name="Birren B.W."/>
            <person name="Kellis M."/>
            <person name="Cuomo C.A."/>
        </authorList>
    </citation>
    <scope>NUCLEOTIDE SEQUENCE [LARGE SCALE GENOMIC DNA]</scope>
    <source>
        <strain evidence="2 3">ATCC 42720</strain>
    </source>
</reference>
<evidence type="ECO:0000313" key="3">
    <source>
        <dbReference type="Proteomes" id="UP000007703"/>
    </source>
</evidence>
<feature type="compositionally biased region" description="Basic and acidic residues" evidence="1">
    <location>
        <begin position="421"/>
        <end position="435"/>
    </location>
</feature>
<proteinExistence type="predicted"/>
<feature type="compositionally biased region" description="Polar residues" evidence="1">
    <location>
        <begin position="1"/>
        <end position="16"/>
    </location>
</feature>
<dbReference type="HOGENOM" id="CLU_618214_0_0_1"/>
<gene>
    <name evidence="2" type="ORF">CLUG_04256</name>
</gene>
<dbReference type="VEuPathDB" id="FungiDB:CLUG_04256"/>
<protein>
    <submittedName>
        <fullName evidence="2">Uncharacterized protein</fullName>
    </submittedName>
</protein>
<dbReference type="EMBL" id="CH408080">
    <property type="protein sequence ID" value="EEQ40129.1"/>
    <property type="molecule type" value="Genomic_DNA"/>
</dbReference>
<dbReference type="InParanoid" id="C4Y7S8"/>
<dbReference type="Proteomes" id="UP000007703">
    <property type="component" value="Unassembled WGS sequence"/>
</dbReference>